<keyword evidence="9" id="KW-1185">Reference proteome</keyword>
<dbReference type="Pfam" id="PF08531">
    <property type="entry name" value="Bac_rhamnosid_N"/>
    <property type="match status" value="1"/>
</dbReference>
<dbReference type="PANTHER" id="PTHR33307:SF6">
    <property type="entry name" value="ALPHA-RHAMNOSIDASE (EUROFUNG)-RELATED"/>
    <property type="match status" value="1"/>
</dbReference>
<protein>
    <recommendedName>
        <fullName evidence="2">alpha-L-rhamnosidase</fullName>
        <ecNumber evidence="2">3.2.1.40</ecNumber>
    </recommendedName>
</protein>
<evidence type="ECO:0000256" key="1">
    <source>
        <dbReference type="ARBA" id="ARBA00001445"/>
    </source>
</evidence>
<dbReference type="Gene3D" id="2.60.40.10">
    <property type="entry name" value="Immunoglobulins"/>
    <property type="match status" value="1"/>
</dbReference>
<accession>A0ABW7QEP3</accession>
<dbReference type="InterPro" id="IPR008928">
    <property type="entry name" value="6-hairpin_glycosidase_sf"/>
</dbReference>
<dbReference type="SUPFAM" id="SSF48208">
    <property type="entry name" value="Six-hairpin glycosidases"/>
    <property type="match status" value="1"/>
</dbReference>
<dbReference type="Pfam" id="PF17390">
    <property type="entry name" value="Bac_rhamnosid_C"/>
    <property type="match status" value="1"/>
</dbReference>
<dbReference type="InterPro" id="IPR013783">
    <property type="entry name" value="Ig-like_fold"/>
</dbReference>
<evidence type="ECO:0000259" key="5">
    <source>
        <dbReference type="Pfam" id="PF08531"/>
    </source>
</evidence>
<feature type="domain" description="Bacterial alpha-L-rhamnosidase N-terminal" evidence="5">
    <location>
        <begin position="393"/>
        <end position="571"/>
    </location>
</feature>
<dbReference type="PANTHER" id="PTHR33307">
    <property type="entry name" value="ALPHA-RHAMNOSIDASE (EUROFUNG)"/>
    <property type="match status" value="1"/>
</dbReference>
<evidence type="ECO:0000313" key="9">
    <source>
        <dbReference type="Proteomes" id="UP001610861"/>
    </source>
</evidence>
<gene>
    <name evidence="8" type="ORF">ACH3VR_20030</name>
</gene>
<organism evidence="8 9">
    <name type="scientific">Microbacterium alkaliflavum</name>
    <dbReference type="NCBI Taxonomy" id="3248839"/>
    <lineage>
        <taxon>Bacteria</taxon>
        <taxon>Bacillati</taxon>
        <taxon>Actinomycetota</taxon>
        <taxon>Actinomycetes</taxon>
        <taxon>Micrococcales</taxon>
        <taxon>Microbacteriaceae</taxon>
        <taxon>Microbacterium</taxon>
    </lineage>
</organism>
<dbReference type="Proteomes" id="UP001610861">
    <property type="component" value="Unassembled WGS sequence"/>
</dbReference>
<feature type="domain" description="Alpha-L-rhamnosidase concanavalin-like" evidence="4">
    <location>
        <begin position="585"/>
        <end position="694"/>
    </location>
</feature>
<evidence type="ECO:0000256" key="2">
    <source>
        <dbReference type="ARBA" id="ARBA00012652"/>
    </source>
</evidence>
<name>A0ABW7QEP3_9MICO</name>
<feature type="domain" description="Alpha-L-rhamnosidase C-terminal" evidence="7">
    <location>
        <begin position="1111"/>
        <end position="1189"/>
    </location>
</feature>
<dbReference type="Pfam" id="PF05592">
    <property type="entry name" value="Bac_rhamnosid"/>
    <property type="match status" value="1"/>
</dbReference>
<dbReference type="Gene3D" id="2.60.120.260">
    <property type="entry name" value="Galactose-binding domain-like"/>
    <property type="match status" value="2"/>
</dbReference>
<feature type="domain" description="Alpha-L-rhamnosidase six-hairpin glycosidase" evidence="6">
    <location>
        <begin position="707"/>
        <end position="1108"/>
    </location>
</feature>
<dbReference type="Pfam" id="PF17389">
    <property type="entry name" value="Bac_rhamnosid6H"/>
    <property type="match status" value="1"/>
</dbReference>
<dbReference type="InterPro" id="IPR012341">
    <property type="entry name" value="6hp_glycosidase-like_sf"/>
</dbReference>
<dbReference type="Pfam" id="PF25788">
    <property type="entry name" value="Ig_Rha78A_N"/>
    <property type="match status" value="1"/>
</dbReference>
<evidence type="ECO:0000256" key="3">
    <source>
        <dbReference type="ARBA" id="ARBA00022801"/>
    </source>
</evidence>
<dbReference type="EMBL" id="JBIQWL010000011">
    <property type="protein sequence ID" value="MFH8252667.1"/>
    <property type="molecule type" value="Genomic_DNA"/>
</dbReference>
<dbReference type="InterPro" id="IPR035396">
    <property type="entry name" value="Bac_rhamnosid6H"/>
</dbReference>
<dbReference type="RefSeq" id="WP_397558096.1">
    <property type="nucleotide sequence ID" value="NZ_JBIQWL010000011.1"/>
</dbReference>
<dbReference type="InterPro" id="IPR008902">
    <property type="entry name" value="Rhamnosid_concanavalin"/>
</dbReference>
<proteinExistence type="predicted"/>
<sequence>MNAAANPLGIDDAKPTFSWIITSATRGIYQKQYQVIVASSAAKAAKGQGDIWDSGQVLGDATSVDYAGPDLKSRTKYYWNVRTWTPGVSPWAEPASFETAYLSASEWKGDWITGPARPIAPLTGAAGSADDAGLIPSTTLSVAAAAGATNLKVNGVAGATVGSKVRVGLGDTSQVVDVTAVGTASMATTTVAPTASGGTRLFVASTTGIAVGDVLSVGGGTTTVAEVGTAAGAARTLSAAAAAADTVIKVNNTGGFVVGQGAVIGTGSTTVVRTVTAVGTAGATGTGVSLAAPLGADFANATATRGTGTGLGVSAVAADVANGASVVNPGSGLTISPALTTSFGVGTTVVLSDAEDVCRPVGNSSNSGVCKPIRPNYLLRTNFDVAPKSEHGAVTSARLYSVGLGWSEPSINGQLTQPGEHLNPGFTDYKDTVQYTTDDVTALIQQDATQAKSNVLASEVAAGRYDSESIPSNHRFEFAQWRNQETLRADLWVTYADGTQQLVKTGDNWKVSIDGPTRYADFDNGEIYDARHAISGWNTTSYDDSGWLAVSPGVAPQGEVIAQLHERTKETEKLTGPFYTWNPAPGVKAVDVGRQIAGWATIKVWGAEKGQVIRTVYVERRNDDTTIDDPNVPGTGQDGALQFAGNLQQSYYVSDGTGTEANPEVFTPNWNFAGFQWVQIDGNNGAALPDSVHVDVASAQQIRTGFDEVGTFESNDALLNQINTNVKNTIKGNWIAGYSSDTPTYEKDGWTGDAQIILPTVANMFDIQQSMVKAARDSKDSQLDDGSGQTGLLIPGSEGYGYCSKNAQGTYVPCGTSPSIATFKGSGAGATPIWDAFIVVTSYEAWERYADVRPMTTAFGTIESYLDDWIQGGKPYSEGPGGWFTRDGSDDWTLNSGLGDWAFVTGADGNAAEGTNLNVGGFQAASSTAFTAYLAKLTAEMADVLYAKTGDVKYQASAAKYRDLFQKIRTDFNARWWDATRGFYAENATQELRQGFQAWAIGFGLVEEQNKLPLMEKLAYDVAITRTGHAMTGFVGIRWIWPVLSDAAHLGVPHAKEALYKVAQQTTYPSYGRNVLLGYTGIGEYWEQSTRTRNHQFQGSIGQWFYEELAGIKPATPGYKDITIRPLPGKEYNVTNVKASVDTIHGKVSSAWVENADGSFTLKVTVPANTTARIHVPGTDASKIVESGTGTKVLASKAAGVKLVGPVDDSIVYEVGSGTYEFTRK</sequence>
<evidence type="ECO:0000313" key="8">
    <source>
        <dbReference type="EMBL" id="MFH8252667.1"/>
    </source>
</evidence>
<evidence type="ECO:0000259" key="4">
    <source>
        <dbReference type="Pfam" id="PF05592"/>
    </source>
</evidence>
<dbReference type="Gene3D" id="1.50.10.10">
    <property type="match status" value="1"/>
</dbReference>
<dbReference type="Gene3D" id="2.60.420.10">
    <property type="entry name" value="Maltose phosphorylase, domain 3"/>
    <property type="match status" value="1"/>
</dbReference>
<evidence type="ECO:0000259" key="6">
    <source>
        <dbReference type="Pfam" id="PF17389"/>
    </source>
</evidence>
<dbReference type="InterPro" id="IPR035398">
    <property type="entry name" value="Bac_rhamnosid_C"/>
</dbReference>
<reference evidence="8 9" key="1">
    <citation type="submission" date="2024-09" db="EMBL/GenBank/DDBJ databases">
        <authorList>
            <person name="Pan X."/>
        </authorList>
    </citation>
    <scope>NUCLEOTIDE SEQUENCE [LARGE SCALE GENOMIC DNA]</scope>
    <source>
        <strain evidence="8 9">B2969</strain>
    </source>
</reference>
<dbReference type="EC" id="3.2.1.40" evidence="2"/>
<evidence type="ECO:0000259" key="7">
    <source>
        <dbReference type="Pfam" id="PF17390"/>
    </source>
</evidence>
<comment type="caution">
    <text evidence="8">The sequence shown here is derived from an EMBL/GenBank/DDBJ whole genome shotgun (WGS) entry which is preliminary data.</text>
</comment>
<dbReference type="GO" id="GO:0016787">
    <property type="term" value="F:hydrolase activity"/>
    <property type="evidence" value="ECO:0007669"/>
    <property type="project" value="UniProtKB-KW"/>
</dbReference>
<keyword evidence="3 8" id="KW-0378">Hydrolase</keyword>
<dbReference type="InterPro" id="IPR016007">
    <property type="entry name" value="Alpha_rhamnosid"/>
</dbReference>
<comment type="catalytic activity">
    <reaction evidence="1">
        <text>Hydrolysis of terminal non-reducing alpha-L-rhamnose residues in alpha-L-rhamnosides.</text>
        <dbReference type="EC" id="3.2.1.40"/>
    </reaction>
</comment>
<dbReference type="InterPro" id="IPR013737">
    <property type="entry name" value="Bac_rhamnosid_N"/>
</dbReference>